<dbReference type="AlphaFoldDB" id="A0A5J9VYK0"/>
<name>A0A5J9VYK0_9POAL</name>
<evidence type="ECO:0000313" key="2">
    <source>
        <dbReference type="EMBL" id="TVU40424.1"/>
    </source>
</evidence>
<comment type="caution">
    <text evidence="2">The sequence shown here is derived from an EMBL/GenBank/DDBJ whole genome shotgun (WGS) entry which is preliminary data.</text>
</comment>
<keyword evidence="3" id="KW-1185">Reference proteome</keyword>
<feature type="region of interest" description="Disordered" evidence="1">
    <location>
        <begin position="71"/>
        <end position="91"/>
    </location>
</feature>
<accession>A0A5J9VYK0</accession>
<dbReference type="EMBL" id="RWGY01000007">
    <property type="protein sequence ID" value="TVU40424.1"/>
    <property type="molecule type" value="Genomic_DNA"/>
</dbReference>
<proteinExistence type="predicted"/>
<organism evidence="2 3">
    <name type="scientific">Eragrostis curvula</name>
    <name type="common">weeping love grass</name>
    <dbReference type="NCBI Taxonomy" id="38414"/>
    <lineage>
        <taxon>Eukaryota</taxon>
        <taxon>Viridiplantae</taxon>
        <taxon>Streptophyta</taxon>
        <taxon>Embryophyta</taxon>
        <taxon>Tracheophyta</taxon>
        <taxon>Spermatophyta</taxon>
        <taxon>Magnoliopsida</taxon>
        <taxon>Liliopsida</taxon>
        <taxon>Poales</taxon>
        <taxon>Poaceae</taxon>
        <taxon>PACMAD clade</taxon>
        <taxon>Chloridoideae</taxon>
        <taxon>Eragrostideae</taxon>
        <taxon>Eragrostidinae</taxon>
        <taxon>Eragrostis</taxon>
    </lineage>
</organism>
<sequence>MVISRGSSDIGRSYSQDDWSSNNKLEMMARVKGELPHIIESSSRGGVLSSKRSRDQVLVDLLEYLEMEEGLQGHMKEKECNNNQPKTPSQG</sequence>
<dbReference type="Gramene" id="TVU40424">
    <property type="protein sequence ID" value="TVU40424"/>
    <property type="gene ID" value="EJB05_13888"/>
</dbReference>
<evidence type="ECO:0000256" key="1">
    <source>
        <dbReference type="SAM" id="MobiDB-lite"/>
    </source>
</evidence>
<protein>
    <submittedName>
        <fullName evidence="2">Uncharacterized protein</fullName>
    </submittedName>
</protein>
<feature type="compositionally biased region" description="Polar residues" evidence="1">
    <location>
        <begin position="81"/>
        <end position="91"/>
    </location>
</feature>
<feature type="region of interest" description="Disordered" evidence="1">
    <location>
        <begin position="1"/>
        <end position="21"/>
    </location>
</feature>
<evidence type="ECO:0000313" key="3">
    <source>
        <dbReference type="Proteomes" id="UP000324897"/>
    </source>
</evidence>
<gene>
    <name evidence="2" type="ORF">EJB05_13888</name>
</gene>
<dbReference type="Proteomes" id="UP000324897">
    <property type="component" value="Chromosome 4"/>
</dbReference>
<reference evidence="2 3" key="1">
    <citation type="journal article" date="2019" name="Sci. Rep.">
        <title>A high-quality genome of Eragrostis curvula grass provides insights into Poaceae evolution and supports new strategies to enhance forage quality.</title>
        <authorList>
            <person name="Carballo J."/>
            <person name="Santos B.A.C.M."/>
            <person name="Zappacosta D."/>
            <person name="Garbus I."/>
            <person name="Selva J.P."/>
            <person name="Gallo C.A."/>
            <person name="Diaz A."/>
            <person name="Albertini E."/>
            <person name="Caccamo M."/>
            <person name="Echenique V."/>
        </authorList>
    </citation>
    <scope>NUCLEOTIDE SEQUENCE [LARGE SCALE GENOMIC DNA]</scope>
    <source>
        <strain evidence="3">cv. Victoria</strain>
        <tissue evidence="2">Leaf</tissue>
    </source>
</reference>
<feature type="non-terminal residue" evidence="2">
    <location>
        <position position="1"/>
    </location>
</feature>